<sequence>MDLKQLIEPIAQYMSHPVVGGWVWFMIIAFFLAFIASIPPRRPLGEWVGDLFIRWGLAGILVWFVVNGIWAIREVMGQRLIVPFSPIEGYLEYATVWSAVLTGMATFLFFGSALLLRAIFAREEIPKGVVYYRQEVLVMDPSAQTAAPQAERKIPAVVVDNRREKKR</sequence>
<gene>
    <name evidence="2" type="ordered locus">Pogu_0048</name>
</gene>
<dbReference type="Proteomes" id="UP000009062">
    <property type="component" value="Chromosome"/>
</dbReference>
<accession>H6Q645</accession>
<dbReference type="EMBL" id="CP003316">
    <property type="protein sequence ID" value="AFA38075.1"/>
    <property type="molecule type" value="Genomic_DNA"/>
</dbReference>
<keyword evidence="1" id="KW-0472">Membrane</keyword>
<name>H6Q645_PYROT</name>
<feature type="transmembrane region" description="Helical" evidence="1">
    <location>
        <begin position="93"/>
        <end position="116"/>
    </location>
</feature>
<evidence type="ECO:0000313" key="2">
    <source>
        <dbReference type="EMBL" id="AFA38075.1"/>
    </source>
</evidence>
<protein>
    <submittedName>
        <fullName evidence="2">Uncharacterized protein</fullName>
    </submittedName>
</protein>
<dbReference type="AlphaFoldDB" id="H6Q645"/>
<reference evidence="2 3" key="1">
    <citation type="journal article" date="2012" name="Stand. Genomic Sci.">
        <title>Complete genome sequence of Pyrobaculum oguniense.</title>
        <authorList>
            <person name="Bernick D.L."/>
            <person name="Karplus K."/>
            <person name="Lui L.M."/>
            <person name="Coker J.K."/>
            <person name="Murphy J.N."/>
            <person name="Chan P.P."/>
            <person name="Cozen A.E."/>
            <person name="Lowe T.M."/>
        </authorList>
    </citation>
    <scope>NUCLEOTIDE SEQUENCE [LARGE SCALE GENOMIC DNA]</scope>
    <source>
        <strain evidence="2 3">TE7</strain>
    </source>
</reference>
<dbReference type="KEGG" id="pog:Pogu_0048"/>
<evidence type="ECO:0000313" key="3">
    <source>
        <dbReference type="Proteomes" id="UP000009062"/>
    </source>
</evidence>
<keyword evidence="1" id="KW-1133">Transmembrane helix</keyword>
<dbReference type="HOGENOM" id="CLU_1582950_0_0_2"/>
<dbReference type="eggNOG" id="arCOG05553">
    <property type="taxonomic scope" value="Archaea"/>
</dbReference>
<organism evidence="2 3">
    <name type="scientific">Pyrobaculum oguniense (strain DSM 13380 / JCM 10595 / TE7)</name>
    <dbReference type="NCBI Taxonomy" id="698757"/>
    <lineage>
        <taxon>Archaea</taxon>
        <taxon>Thermoproteota</taxon>
        <taxon>Thermoprotei</taxon>
        <taxon>Thermoproteales</taxon>
        <taxon>Thermoproteaceae</taxon>
        <taxon>Pyrobaculum</taxon>
    </lineage>
</organism>
<feature type="transmembrane region" description="Helical" evidence="1">
    <location>
        <begin position="20"/>
        <end position="39"/>
    </location>
</feature>
<keyword evidence="1" id="KW-0812">Transmembrane</keyword>
<feature type="transmembrane region" description="Helical" evidence="1">
    <location>
        <begin position="51"/>
        <end position="73"/>
    </location>
</feature>
<proteinExistence type="predicted"/>
<keyword evidence="3" id="KW-1185">Reference proteome</keyword>
<evidence type="ECO:0000256" key="1">
    <source>
        <dbReference type="SAM" id="Phobius"/>
    </source>
</evidence>